<evidence type="ECO:0000256" key="1">
    <source>
        <dbReference type="SAM" id="MobiDB-lite"/>
    </source>
</evidence>
<protein>
    <submittedName>
        <fullName evidence="2">Uncharacterized protein</fullName>
    </submittedName>
</protein>
<name>A0A1B6D934_9HEMI</name>
<accession>A0A1B6D934</accession>
<reference evidence="2" key="1">
    <citation type="submission" date="2015-12" db="EMBL/GenBank/DDBJ databases">
        <title>De novo transcriptome assembly of four potential Pierce s Disease insect vectors from Arizona vineyards.</title>
        <authorList>
            <person name="Tassone E.E."/>
        </authorList>
    </citation>
    <scope>NUCLEOTIDE SEQUENCE</scope>
</reference>
<sequence length="338" mass="40146">AIEELHDVMPHIDLRDDDDYEPEPPADDPGMEEDESTWNGQEDEDFRFQGMQDQDMRNFMHPPQFMNEVHQGNPSLDIHRNPPPPMDVKPLMDVDNRILPNPDMFRPPNVDMQNQDMFRQPPMQDMNPRHNEMFRGQDMSRNNFNQELQQRSGNIPGREMPSLADFRIPNEEMHRYHGDSFRPDKMPRRRDHSPTNIHRNNRNQEFMGSENDESISGYNQIDERNQGGRSSYGNGFNDRRQWHDEEEGEDWCEELDDDMVDRRGNESRDYDDRRRFPPSRSKFPRNRGRVKPRGGGYDRNRRGSGPSRSRGPSRQGRGSFRPRGQRYRLNSIGYRLFR</sequence>
<feature type="compositionally biased region" description="Basic and acidic residues" evidence="1">
    <location>
        <begin position="175"/>
        <end position="186"/>
    </location>
</feature>
<feature type="compositionally biased region" description="Basic and acidic residues" evidence="1">
    <location>
        <begin position="260"/>
        <end position="275"/>
    </location>
</feature>
<gene>
    <name evidence="2" type="ORF">g.26181</name>
</gene>
<evidence type="ECO:0000313" key="2">
    <source>
        <dbReference type="EMBL" id="JAS22150.1"/>
    </source>
</evidence>
<feature type="compositionally biased region" description="Basic and acidic residues" evidence="1">
    <location>
        <begin position="1"/>
        <end position="14"/>
    </location>
</feature>
<feature type="compositionally biased region" description="Basic residues" evidence="1">
    <location>
        <begin position="282"/>
        <end position="292"/>
    </location>
</feature>
<feature type="compositionally biased region" description="Polar residues" evidence="1">
    <location>
        <begin position="194"/>
        <end position="206"/>
    </location>
</feature>
<feature type="non-terminal residue" evidence="2">
    <location>
        <position position="1"/>
    </location>
</feature>
<proteinExistence type="predicted"/>
<organism evidence="2">
    <name type="scientific">Clastoptera arizonana</name>
    <name type="common">Arizona spittle bug</name>
    <dbReference type="NCBI Taxonomy" id="38151"/>
    <lineage>
        <taxon>Eukaryota</taxon>
        <taxon>Metazoa</taxon>
        <taxon>Ecdysozoa</taxon>
        <taxon>Arthropoda</taxon>
        <taxon>Hexapoda</taxon>
        <taxon>Insecta</taxon>
        <taxon>Pterygota</taxon>
        <taxon>Neoptera</taxon>
        <taxon>Paraneoptera</taxon>
        <taxon>Hemiptera</taxon>
        <taxon>Auchenorrhyncha</taxon>
        <taxon>Cercopoidea</taxon>
        <taxon>Clastopteridae</taxon>
        <taxon>Clastoptera</taxon>
    </lineage>
</organism>
<feature type="region of interest" description="Disordered" evidence="1">
    <location>
        <begin position="1"/>
        <end position="47"/>
    </location>
</feature>
<dbReference type="EMBL" id="GEDC01015148">
    <property type="protein sequence ID" value="JAS22150.1"/>
    <property type="molecule type" value="Transcribed_RNA"/>
</dbReference>
<feature type="region of interest" description="Disordered" evidence="1">
    <location>
        <begin position="175"/>
        <end position="240"/>
    </location>
</feature>
<feature type="compositionally biased region" description="Low complexity" evidence="1">
    <location>
        <begin position="303"/>
        <end position="322"/>
    </location>
</feature>
<feature type="region of interest" description="Disordered" evidence="1">
    <location>
        <begin position="253"/>
        <end position="332"/>
    </location>
</feature>
<feature type="compositionally biased region" description="Acidic residues" evidence="1">
    <location>
        <begin position="15"/>
        <end position="45"/>
    </location>
</feature>
<dbReference type="AlphaFoldDB" id="A0A1B6D934"/>